<sequence length="442" mass="48525">MDVVIARGEYEKLRKYLEEAVGKNERAFIITGQPGIGKTTFLLYLLLYRLERKLPTAVQFNGSHYFVFDEHGGKVYPHTDPAPRSLKDQGWALIDSNSDNVSPGPFLTYGSRCVILASSPNSERWKQWKKYSSAICLVSELPELLEIAAVVKETLGDVSQTLCHVGKVGPSIRTVLSMKKLDQPTSFENDAIKAANKLCEKASSLVITRGADTSPQAPTSDGSTILFLRPYRPEGVISGECQLFIPTPYLWDIFETARKALKNHDSLKLFFLLSSHALTRSAAGWNLEMRMHERMCSGGAPIDLIPASGRGELSITPSTNLVPGTLAGLNQPKGASFYWMPSVSNFPGIDAVLGDTDGNIFTVQCSIAKDHSAPNDGILKATQSIPSAIRNARSWHHVVVSDTLATAQKQGSQAVRQLRKTPREQANAQVLINMNVWYCTFG</sequence>
<evidence type="ECO:0000313" key="2">
    <source>
        <dbReference type="Proteomes" id="UP000799118"/>
    </source>
</evidence>
<proteinExistence type="predicted"/>
<dbReference type="AlphaFoldDB" id="A0A6A4GYE9"/>
<reference evidence="1" key="1">
    <citation type="journal article" date="2019" name="Environ. Microbiol.">
        <title>Fungal ecological strategies reflected in gene transcription - a case study of two litter decomposers.</title>
        <authorList>
            <person name="Barbi F."/>
            <person name="Kohler A."/>
            <person name="Barry K."/>
            <person name="Baskaran P."/>
            <person name="Daum C."/>
            <person name="Fauchery L."/>
            <person name="Ihrmark K."/>
            <person name="Kuo A."/>
            <person name="LaButti K."/>
            <person name="Lipzen A."/>
            <person name="Morin E."/>
            <person name="Grigoriev I.V."/>
            <person name="Henrissat B."/>
            <person name="Lindahl B."/>
            <person name="Martin F."/>
        </authorList>
    </citation>
    <scope>NUCLEOTIDE SEQUENCE</scope>
    <source>
        <strain evidence="1">JB14</strain>
    </source>
</reference>
<evidence type="ECO:0000313" key="1">
    <source>
        <dbReference type="EMBL" id="KAE9390788.1"/>
    </source>
</evidence>
<dbReference type="Proteomes" id="UP000799118">
    <property type="component" value="Unassembled WGS sequence"/>
</dbReference>
<dbReference type="PANTHER" id="PTHR33129">
    <property type="entry name" value="PROTEIN KINASE DOMAIN-CONTAINING PROTEIN-RELATED"/>
    <property type="match status" value="1"/>
</dbReference>
<gene>
    <name evidence="1" type="ORF">BT96DRAFT_832930</name>
</gene>
<dbReference type="PANTHER" id="PTHR33129:SF1">
    <property type="entry name" value="ATP-BINDING PROTEIN"/>
    <property type="match status" value="1"/>
</dbReference>
<organism evidence="1 2">
    <name type="scientific">Gymnopus androsaceus JB14</name>
    <dbReference type="NCBI Taxonomy" id="1447944"/>
    <lineage>
        <taxon>Eukaryota</taxon>
        <taxon>Fungi</taxon>
        <taxon>Dikarya</taxon>
        <taxon>Basidiomycota</taxon>
        <taxon>Agaricomycotina</taxon>
        <taxon>Agaricomycetes</taxon>
        <taxon>Agaricomycetidae</taxon>
        <taxon>Agaricales</taxon>
        <taxon>Marasmiineae</taxon>
        <taxon>Omphalotaceae</taxon>
        <taxon>Gymnopus</taxon>
    </lineage>
</organism>
<dbReference type="EMBL" id="ML769646">
    <property type="protein sequence ID" value="KAE9390788.1"/>
    <property type="molecule type" value="Genomic_DNA"/>
</dbReference>
<accession>A0A6A4GYE9</accession>
<name>A0A6A4GYE9_9AGAR</name>
<keyword evidence="2" id="KW-1185">Reference proteome</keyword>
<dbReference type="InterPro" id="IPR052980">
    <property type="entry name" value="Crinkler_effector"/>
</dbReference>
<protein>
    <submittedName>
        <fullName evidence="1">Uncharacterized protein</fullName>
    </submittedName>
</protein>
<dbReference type="OrthoDB" id="19861at2759"/>